<dbReference type="EMBL" id="CP069040">
    <property type="protein sequence ID" value="QRD05241.1"/>
    <property type="molecule type" value="Genomic_DNA"/>
</dbReference>
<keyword evidence="2" id="KW-1185">Reference proteome</keyword>
<gene>
    <name evidence="1" type="ORF">JI435_111450</name>
</gene>
<name>A0A7U2I6L0_PHANO</name>
<dbReference type="AlphaFoldDB" id="A0A7U2I6L0"/>
<sequence length="272" mass="30576">MAEIKRREGGVVGWPEENRHILRTYFPDQPGKAIAATKPPYVFKIDEIREHPDIRPSCTTSGHWIPSTSTGYNYRSGGGISNTWWYNQTDRIRQVPVQSLPQPLNHFKTFSVFYSGGGGFWVLRGDGTTPDPSEAWMPLRFDPVADGSSYLTPAGACDTLQCQRPDQLWAHKLLPNIYHGPYTQNPNYGGLRGDLPIFLALVALSMDPANLPTWLPWMFQGSQWHPHTLDHGWQHKRGVVVSVYTCPVTWAGGSTTKDLTNLEDGAYGKYFN</sequence>
<organism evidence="1 2">
    <name type="scientific">Phaeosphaeria nodorum (strain SN15 / ATCC MYA-4574 / FGSC 10173)</name>
    <name type="common">Glume blotch fungus</name>
    <name type="synonym">Parastagonospora nodorum</name>
    <dbReference type="NCBI Taxonomy" id="321614"/>
    <lineage>
        <taxon>Eukaryota</taxon>
        <taxon>Fungi</taxon>
        <taxon>Dikarya</taxon>
        <taxon>Ascomycota</taxon>
        <taxon>Pezizomycotina</taxon>
        <taxon>Dothideomycetes</taxon>
        <taxon>Pleosporomycetidae</taxon>
        <taxon>Pleosporales</taxon>
        <taxon>Pleosporineae</taxon>
        <taxon>Phaeosphaeriaceae</taxon>
        <taxon>Parastagonospora</taxon>
    </lineage>
</organism>
<protein>
    <submittedName>
        <fullName evidence="1">Uncharacterized protein</fullName>
    </submittedName>
</protein>
<dbReference type="Proteomes" id="UP000663193">
    <property type="component" value="Chromosome 18"/>
</dbReference>
<reference evidence="2" key="1">
    <citation type="journal article" date="2021" name="BMC Genomics">
        <title>Chromosome-level genome assembly and manually-curated proteome of model necrotroph Parastagonospora nodorum Sn15 reveals a genome-wide trove of candidate effector homologs, and redundancy of virulence-related functions within an accessory chromosome.</title>
        <authorList>
            <person name="Bertazzoni S."/>
            <person name="Jones D.A.B."/>
            <person name="Phan H.T."/>
            <person name="Tan K.-C."/>
            <person name="Hane J.K."/>
        </authorList>
    </citation>
    <scope>NUCLEOTIDE SEQUENCE [LARGE SCALE GENOMIC DNA]</scope>
    <source>
        <strain evidence="2">SN15 / ATCC MYA-4574 / FGSC 10173)</strain>
    </source>
</reference>
<evidence type="ECO:0000313" key="2">
    <source>
        <dbReference type="Proteomes" id="UP000663193"/>
    </source>
</evidence>
<dbReference type="OrthoDB" id="5243686at2759"/>
<accession>A0A7U2I6L0</accession>
<evidence type="ECO:0000313" key="1">
    <source>
        <dbReference type="EMBL" id="QRD05241.1"/>
    </source>
</evidence>
<dbReference type="VEuPathDB" id="FungiDB:JI435_111450"/>
<proteinExistence type="predicted"/>